<name>A0A8C9GIY7_9PRIM</name>
<protein>
    <recommendedName>
        <fullName evidence="4">Protein kinase</fullName>
    </recommendedName>
</protein>
<dbReference type="InterPro" id="IPR016024">
    <property type="entry name" value="ARM-type_fold"/>
</dbReference>
<feature type="repeat" description="HEAT" evidence="1">
    <location>
        <begin position="500"/>
        <end position="538"/>
    </location>
</feature>
<dbReference type="InterPro" id="IPR051177">
    <property type="entry name" value="CIK-Related_Protein"/>
</dbReference>
<dbReference type="Ensembl" id="ENSPTET00000002851.1">
    <property type="protein sequence ID" value="ENSPTEP00000001890.1"/>
    <property type="gene ID" value="ENSPTEG00000002158.1"/>
</dbReference>
<dbReference type="Proteomes" id="UP000694416">
    <property type="component" value="Unplaced"/>
</dbReference>
<proteinExistence type="predicted"/>
<dbReference type="Gene3D" id="1.25.10.10">
    <property type="entry name" value="Leucine-rich Repeat Variant"/>
    <property type="match status" value="1"/>
</dbReference>
<evidence type="ECO:0000256" key="1">
    <source>
        <dbReference type="PROSITE-ProRule" id="PRU00103"/>
    </source>
</evidence>
<reference evidence="2" key="1">
    <citation type="submission" date="2025-08" db="UniProtKB">
        <authorList>
            <consortium name="Ensembl"/>
        </authorList>
    </citation>
    <scope>IDENTIFICATION</scope>
</reference>
<sequence length="868" mass="99180">MYENDKRMYIVTEKCTPLIFEEIKTDPIWGIYEIVNAVNFINSCNYVHCLINPLSVFVTSNGKWKLSLFDCIHNKNTSIANIYNDIRDHLFCTYGYKLNIPYNMHSMYIDTYGLSILMAWAYKNYIGKTNSVGGTDTCTICNDYDARFSLHEQDDKSKLLSKGKVTTNESNHKSSNNILPNKNVTTGSAWSYMTNNNINKNNGNVNFFNIFNIVITHDSIDMHNKFQTNLNKYIPEDLCGIYNLLNTYKDKEISFQTILNDHNFKNNHIVKTMLFLTELHMKSKSEKKMFFNNLYENLDTFPVDTKLVTILPELTKNVEISENNIICLKIICTIAKDLCQKKFEELVYPIYYKYFLLTDRSIRYALLESFSLIKDNLTSANMNELCNSYMYGLVDNDICIKNESIKNYIYIYPKLKNSFKSSSLNTLLSNLKENNAYIKINTIICITKISNHITADKQNILYNVFHLGIGDSFQKIRLVTIQSIKYTFNQFNVKRFVSGILPLLINALLDDALEVRSSAFDTLEFVISQLKIELLKNESVCSSTTSVLNVCAADAAKNVEVVTPNTENLMVGLKNYKFVDKIKDIIMNKTDTGGAYINEVTSEEEMNLIMSDYVTNTLNITKGSAFDFESFTGTVGQGSYKVNDVVSNTNVSNTNVGNKNVGNINVGNKNVSNINVGNKNVSNINVSTRNINNERYNNYVHSSNVLNSKKSSHNIYDNLNNEIIEQMGKPYANCNNVDNADNAGNTNINMFFEKEENNKWDIFSDMEQANAGNHFKGIVNENINKINGSYNNGNVNSNNNVKDNIYFNKEQTGNNYKENFEFSANNKIKKKKKKNTNNNNINININDFFDEFDIGTEWETPKVKLSSL</sequence>
<dbReference type="AlphaFoldDB" id="A0A8C9GIY7"/>
<organism evidence="2 3">
    <name type="scientific">Piliocolobus tephrosceles</name>
    <name type="common">Ugandan red Colobus</name>
    <dbReference type="NCBI Taxonomy" id="591936"/>
    <lineage>
        <taxon>Eukaryota</taxon>
        <taxon>Metazoa</taxon>
        <taxon>Chordata</taxon>
        <taxon>Craniata</taxon>
        <taxon>Vertebrata</taxon>
        <taxon>Euteleostomi</taxon>
        <taxon>Mammalia</taxon>
        <taxon>Eutheria</taxon>
        <taxon>Euarchontoglires</taxon>
        <taxon>Primates</taxon>
        <taxon>Haplorrhini</taxon>
        <taxon>Catarrhini</taxon>
        <taxon>Cercopithecidae</taxon>
        <taxon>Colobinae</taxon>
        <taxon>Piliocolobus</taxon>
    </lineage>
</organism>
<dbReference type="PANTHER" id="PTHR12984:SF3">
    <property type="entry name" value="N-TERMINAL KINASE-LIKE PROTEIN"/>
    <property type="match status" value="1"/>
</dbReference>
<dbReference type="SUPFAM" id="SSF56112">
    <property type="entry name" value="Protein kinase-like (PK-like)"/>
    <property type="match status" value="1"/>
</dbReference>
<dbReference type="SUPFAM" id="SSF48371">
    <property type="entry name" value="ARM repeat"/>
    <property type="match status" value="1"/>
</dbReference>
<dbReference type="PROSITE" id="PS50077">
    <property type="entry name" value="HEAT_REPEAT"/>
    <property type="match status" value="1"/>
</dbReference>
<accession>A0A8C9GIY7</accession>
<evidence type="ECO:0000313" key="2">
    <source>
        <dbReference type="Ensembl" id="ENSPTEP00000001890.1"/>
    </source>
</evidence>
<evidence type="ECO:0000313" key="3">
    <source>
        <dbReference type="Proteomes" id="UP000694416"/>
    </source>
</evidence>
<dbReference type="Gene3D" id="1.10.510.10">
    <property type="entry name" value="Transferase(Phosphotransferase) domain 1"/>
    <property type="match status" value="1"/>
</dbReference>
<reference evidence="2" key="2">
    <citation type="submission" date="2025-09" db="UniProtKB">
        <authorList>
            <consortium name="Ensembl"/>
        </authorList>
    </citation>
    <scope>IDENTIFICATION</scope>
</reference>
<dbReference type="InterPro" id="IPR011989">
    <property type="entry name" value="ARM-like"/>
</dbReference>
<dbReference type="InterPro" id="IPR021133">
    <property type="entry name" value="HEAT_type_2"/>
</dbReference>
<evidence type="ECO:0008006" key="4">
    <source>
        <dbReference type="Google" id="ProtNLM"/>
    </source>
</evidence>
<dbReference type="InterPro" id="IPR011009">
    <property type="entry name" value="Kinase-like_dom_sf"/>
</dbReference>
<dbReference type="PANTHER" id="PTHR12984">
    <property type="entry name" value="SCY1-RELATED S/T PROTEIN KINASE-LIKE"/>
    <property type="match status" value="1"/>
</dbReference>
<keyword evidence="3" id="KW-1185">Reference proteome</keyword>